<protein>
    <submittedName>
        <fullName evidence="4">NUDIX hydrolase</fullName>
    </submittedName>
</protein>
<evidence type="ECO:0000313" key="4">
    <source>
        <dbReference type="EMBL" id="APT89802.1"/>
    </source>
</evidence>
<evidence type="ECO:0000313" key="5">
    <source>
        <dbReference type="Proteomes" id="UP000185469"/>
    </source>
</evidence>
<dbReference type="NCBIfam" id="TIGR00730">
    <property type="entry name" value="Rossman fold protein, TIGR00730 family"/>
    <property type="match status" value="1"/>
</dbReference>
<dbReference type="PROSITE" id="PS51462">
    <property type="entry name" value="NUDIX"/>
    <property type="match status" value="1"/>
</dbReference>
<dbReference type="SUPFAM" id="SSF55811">
    <property type="entry name" value="Nudix"/>
    <property type="match status" value="1"/>
</dbReference>
<dbReference type="InterPro" id="IPR031100">
    <property type="entry name" value="LOG_fam"/>
</dbReference>
<dbReference type="SUPFAM" id="SSF102405">
    <property type="entry name" value="MCP/YpsA-like"/>
    <property type="match status" value="1"/>
</dbReference>
<dbReference type="GO" id="GO:0009691">
    <property type="term" value="P:cytokinin biosynthetic process"/>
    <property type="evidence" value="ECO:0007669"/>
    <property type="project" value="InterPro"/>
</dbReference>
<dbReference type="PANTHER" id="PTHR31223">
    <property type="entry name" value="LOG FAMILY PROTEIN YJL055W"/>
    <property type="match status" value="1"/>
</dbReference>
<dbReference type="PANTHER" id="PTHR31223:SF70">
    <property type="entry name" value="LOG FAMILY PROTEIN YJL055W"/>
    <property type="match status" value="1"/>
</dbReference>
<dbReference type="GO" id="GO:0016799">
    <property type="term" value="F:hydrolase activity, hydrolyzing N-glycosyl compounds"/>
    <property type="evidence" value="ECO:0007669"/>
    <property type="project" value="TreeGrafter"/>
</dbReference>
<gene>
    <name evidence="4" type="ORF">CSPHI_00360</name>
</gene>
<dbReference type="GO" id="GO:0005829">
    <property type="term" value="C:cytosol"/>
    <property type="evidence" value="ECO:0007669"/>
    <property type="project" value="TreeGrafter"/>
</dbReference>
<dbReference type="CDD" id="cd04690">
    <property type="entry name" value="NUDIX_Hydrolase"/>
    <property type="match status" value="1"/>
</dbReference>
<name>A0A1L7CVC5_9CORY</name>
<feature type="domain" description="Nudix hydrolase" evidence="3">
    <location>
        <begin position="5"/>
        <end position="136"/>
    </location>
</feature>
<keyword evidence="5" id="KW-1185">Reference proteome</keyword>
<dbReference type="KEGG" id="csph:CSPHI_00360"/>
<keyword evidence="2 4" id="KW-0378">Hydrolase</keyword>
<dbReference type="Pfam" id="PF00293">
    <property type="entry name" value="NUDIX"/>
    <property type="match status" value="1"/>
</dbReference>
<sequence length="326" mass="34446">MTGRPPIRVVAAVIRRGDGRVLTVRKRGTGRFMLPGGKPEPGESPEATCVREIAEELGAELDPALLEDFGVAEDAAANEPGRRVQGIHLRYAGEAPAVAPRAEIAELRWVDPMAPTGSLAPMLVNHTLPRLRGGAPARTVSAVTVFAGSAEGADPAWAEAAGRLGAVLAAERVRLVYGGASVGLMGRVADATLAGGGEVVGVMPGLLLDRELGHPGLTRFERVGTMPERKERMYALGDAFVALPGGAGTLEEFFEVWTRQHLGIHDRPVALVGPGGFWEPLLAMLRSLAAAGMIRRRHVDSLIHVADPAELLPALARWRAPGPKWG</sequence>
<dbReference type="Gene3D" id="3.90.79.10">
    <property type="entry name" value="Nucleoside Triphosphate Pyrophosphohydrolase"/>
    <property type="match status" value="1"/>
</dbReference>
<reference evidence="4 5" key="1">
    <citation type="submission" date="2014-08" db="EMBL/GenBank/DDBJ databases">
        <title>Complete genome sequence of Corynebacterium sphenisci CECT 5990(T) (=DSM 44792(T)), isolated from healthy wild penguins.</title>
        <authorList>
            <person name="Ruckert C."/>
            <person name="Albersmeier A."/>
            <person name="Winkler A."/>
            <person name="Kalinowski J."/>
        </authorList>
    </citation>
    <scope>NUCLEOTIDE SEQUENCE [LARGE SCALE GENOMIC DNA]</scope>
    <source>
        <strain evidence="4 5">DSM 44792</strain>
    </source>
</reference>
<dbReference type="RefSeq" id="WP_075690997.1">
    <property type="nucleotide sequence ID" value="NZ_CP009248.1"/>
</dbReference>
<dbReference type="InterPro" id="IPR000086">
    <property type="entry name" value="NUDIX_hydrolase_dom"/>
</dbReference>
<dbReference type="Proteomes" id="UP000185469">
    <property type="component" value="Chromosome"/>
</dbReference>
<proteinExistence type="inferred from homology"/>
<comment type="similarity">
    <text evidence="1">Belongs to the LOG family.</text>
</comment>
<dbReference type="InterPro" id="IPR015797">
    <property type="entry name" value="NUDIX_hydrolase-like_dom_sf"/>
</dbReference>
<evidence type="ECO:0000256" key="2">
    <source>
        <dbReference type="ARBA" id="ARBA00022801"/>
    </source>
</evidence>
<dbReference type="InterPro" id="IPR020084">
    <property type="entry name" value="NUDIX_hydrolase_CS"/>
</dbReference>
<evidence type="ECO:0000259" key="3">
    <source>
        <dbReference type="PROSITE" id="PS51462"/>
    </source>
</evidence>
<dbReference type="AlphaFoldDB" id="A0A1L7CVC5"/>
<dbReference type="STRING" id="1437874.CSPHI_00360"/>
<dbReference type="Gene3D" id="3.40.50.450">
    <property type="match status" value="1"/>
</dbReference>
<dbReference type="Pfam" id="PF03641">
    <property type="entry name" value="Lysine_decarbox"/>
    <property type="match status" value="1"/>
</dbReference>
<dbReference type="PROSITE" id="PS00893">
    <property type="entry name" value="NUDIX_BOX"/>
    <property type="match status" value="1"/>
</dbReference>
<accession>A0A1L7CVC5</accession>
<dbReference type="EMBL" id="CP009248">
    <property type="protein sequence ID" value="APT89802.1"/>
    <property type="molecule type" value="Genomic_DNA"/>
</dbReference>
<evidence type="ECO:0000256" key="1">
    <source>
        <dbReference type="ARBA" id="ARBA00006763"/>
    </source>
</evidence>
<dbReference type="InterPro" id="IPR005269">
    <property type="entry name" value="LOG"/>
</dbReference>
<organism evidence="4 5">
    <name type="scientific">Corynebacterium sphenisci DSM 44792</name>
    <dbReference type="NCBI Taxonomy" id="1437874"/>
    <lineage>
        <taxon>Bacteria</taxon>
        <taxon>Bacillati</taxon>
        <taxon>Actinomycetota</taxon>
        <taxon>Actinomycetes</taxon>
        <taxon>Mycobacteriales</taxon>
        <taxon>Corynebacteriaceae</taxon>
        <taxon>Corynebacterium</taxon>
    </lineage>
</organism>